<evidence type="ECO:0000259" key="6">
    <source>
        <dbReference type="PROSITE" id="PS50949"/>
    </source>
</evidence>
<keyword evidence="7" id="KW-0808">Transferase</keyword>
<dbReference type="GO" id="GO:0003700">
    <property type="term" value="F:DNA-binding transcription factor activity"/>
    <property type="evidence" value="ECO:0007669"/>
    <property type="project" value="InterPro"/>
</dbReference>
<dbReference type="Pfam" id="PF00392">
    <property type="entry name" value="GntR"/>
    <property type="match status" value="1"/>
</dbReference>
<gene>
    <name evidence="7" type="ORF">ON006_10655</name>
</gene>
<evidence type="ECO:0000256" key="4">
    <source>
        <dbReference type="ARBA" id="ARBA00023125"/>
    </source>
</evidence>
<dbReference type="PANTHER" id="PTHR46577:SF1">
    <property type="entry name" value="HTH-TYPE TRANSCRIPTIONAL REGULATORY PROTEIN GABR"/>
    <property type="match status" value="1"/>
</dbReference>
<proteinExistence type="inferred from homology"/>
<dbReference type="InterPro" id="IPR000524">
    <property type="entry name" value="Tscrpt_reg_HTH_GntR"/>
</dbReference>
<keyword evidence="3" id="KW-0805">Transcription regulation</keyword>
<dbReference type="CDD" id="cd00609">
    <property type="entry name" value="AAT_like"/>
    <property type="match status" value="1"/>
</dbReference>
<evidence type="ECO:0000256" key="1">
    <source>
        <dbReference type="ARBA" id="ARBA00005384"/>
    </source>
</evidence>
<protein>
    <submittedName>
        <fullName evidence="7">PLP-dependent aminotransferase family protein</fullName>
    </submittedName>
</protein>
<dbReference type="KEGG" id="dpf:ON006_10655"/>
<evidence type="ECO:0000256" key="3">
    <source>
        <dbReference type="ARBA" id="ARBA00023015"/>
    </source>
</evidence>
<dbReference type="RefSeq" id="WP_244819764.1">
    <property type="nucleotide sequence ID" value="NZ_CP112998.1"/>
</dbReference>
<dbReference type="InterPro" id="IPR015421">
    <property type="entry name" value="PyrdxlP-dep_Trfase_major"/>
</dbReference>
<dbReference type="Pfam" id="PF00155">
    <property type="entry name" value="Aminotran_1_2"/>
    <property type="match status" value="1"/>
</dbReference>
<dbReference type="Gene3D" id="3.40.640.10">
    <property type="entry name" value="Type I PLP-dependent aspartate aminotransferase-like (Major domain)"/>
    <property type="match status" value="1"/>
</dbReference>
<dbReference type="SUPFAM" id="SSF46785">
    <property type="entry name" value="Winged helix' DNA-binding domain"/>
    <property type="match status" value="1"/>
</dbReference>
<keyword evidence="7" id="KW-0032">Aminotransferase</keyword>
<keyword evidence="5" id="KW-0804">Transcription</keyword>
<dbReference type="InterPro" id="IPR004839">
    <property type="entry name" value="Aminotransferase_I/II_large"/>
</dbReference>
<comment type="similarity">
    <text evidence="1">In the C-terminal section; belongs to the class-I pyridoxal-phosphate-dependent aminotransferase family.</text>
</comment>
<dbReference type="Proteomes" id="UP001164653">
    <property type="component" value="Chromosome"/>
</dbReference>
<dbReference type="PROSITE" id="PS50949">
    <property type="entry name" value="HTH_GNTR"/>
    <property type="match status" value="1"/>
</dbReference>
<organism evidence="7 8">
    <name type="scientific">Dyadobacter pollutisoli</name>
    <dbReference type="NCBI Taxonomy" id="2910158"/>
    <lineage>
        <taxon>Bacteria</taxon>
        <taxon>Pseudomonadati</taxon>
        <taxon>Bacteroidota</taxon>
        <taxon>Cytophagia</taxon>
        <taxon>Cytophagales</taxon>
        <taxon>Spirosomataceae</taxon>
        <taxon>Dyadobacter</taxon>
    </lineage>
</organism>
<evidence type="ECO:0000313" key="7">
    <source>
        <dbReference type="EMBL" id="WAC14397.1"/>
    </source>
</evidence>
<dbReference type="EMBL" id="CP112998">
    <property type="protein sequence ID" value="WAC14397.1"/>
    <property type="molecule type" value="Genomic_DNA"/>
</dbReference>
<dbReference type="CDD" id="cd07377">
    <property type="entry name" value="WHTH_GntR"/>
    <property type="match status" value="1"/>
</dbReference>
<sequence length="489" mass="54652">MMQVLPTLLSVEKSGRLPVYLQVANQLMTLIRNGTLQPGYRLLSTRQLALMLKVHRRTVVQAYDELLAQGWLESHTGNGTFVAKNLPEIQPSEPKVNGQRVAANLKSAGFQFDVPEYLNRPVLKAGTRLHLDDGFPDPRLAPLEDLSRAYRSQLLNGNPYVRLGYGDTKGSLWLRQELSAYLNETRGLKTTSENILIVRGVIMGIHLTTAGLIKPGDYVAVDSPGWFGANMNFVHAGAKVVEVPVDEYGMDVDALEKICMKQPIRLLYVTSHHHYPTTVALRADRRINLMKLAEKYGFIVFEDDYDYDFHYLSKPLLPLAGADPTGMVLYCGSFTKTISPALRVGYLVGAEDVISYLARFRRIVDRQGDQMLENALAELFKTGVLQRHLRKSVRVYKQRRDTFCELMKTHLNDYVNFQVPDGGMAVWTRFDPAIDLKALAAKALQKDLYFSDGSASNLPPALAGGVRLGFASSNQSELEESVEIMTALI</sequence>
<dbReference type="InterPro" id="IPR015424">
    <property type="entry name" value="PyrdxlP-dep_Trfase"/>
</dbReference>
<dbReference type="InterPro" id="IPR051446">
    <property type="entry name" value="HTH_trans_reg/aminotransferase"/>
</dbReference>
<evidence type="ECO:0000313" key="8">
    <source>
        <dbReference type="Proteomes" id="UP001164653"/>
    </source>
</evidence>
<dbReference type="GO" id="GO:0003677">
    <property type="term" value="F:DNA binding"/>
    <property type="evidence" value="ECO:0007669"/>
    <property type="project" value="UniProtKB-KW"/>
</dbReference>
<dbReference type="Gene3D" id="1.10.10.10">
    <property type="entry name" value="Winged helix-like DNA-binding domain superfamily/Winged helix DNA-binding domain"/>
    <property type="match status" value="1"/>
</dbReference>
<evidence type="ECO:0000256" key="2">
    <source>
        <dbReference type="ARBA" id="ARBA00022898"/>
    </source>
</evidence>
<dbReference type="GO" id="GO:0030170">
    <property type="term" value="F:pyridoxal phosphate binding"/>
    <property type="evidence" value="ECO:0007669"/>
    <property type="project" value="InterPro"/>
</dbReference>
<reference evidence="7" key="1">
    <citation type="submission" date="2022-11" db="EMBL/GenBank/DDBJ databases">
        <title>Dyadobacter pollutisoli sp. nov., isolated from plastic dumped soil.</title>
        <authorList>
            <person name="Kim J.M."/>
            <person name="Kim K.R."/>
            <person name="Lee J.K."/>
            <person name="Hao L."/>
            <person name="Jeon C.O."/>
        </authorList>
    </citation>
    <scope>NUCLEOTIDE SEQUENCE</scope>
    <source>
        <strain evidence="7">U1</strain>
    </source>
</reference>
<accession>A0A9E8NHI0</accession>
<keyword evidence="8" id="KW-1185">Reference proteome</keyword>
<dbReference type="InterPro" id="IPR036388">
    <property type="entry name" value="WH-like_DNA-bd_sf"/>
</dbReference>
<dbReference type="SMART" id="SM00345">
    <property type="entry name" value="HTH_GNTR"/>
    <property type="match status" value="1"/>
</dbReference>
<dbReference type="GO" id="GO:0008483">
    <property type="term" value="F:transaminase activity"/>
    <property type="evidence" value="ECO:0007669"/>
    <property type="project" value="UniProtKB-KW"/>
</dbReference>
<evidence type="ECO:0000256" key="5">
    <source>
        <dbReference type="ARBA" id="ARBA00023163"/>
    </source>
</evidence>
<dbReference type="AlphaFoldDB" id="A0A9E8NHI0"/>
<dbReference type="SUPFAM" id="SSF53383">
    <property type="entry name" value="PLP-dependent transferases"/>
    <property type="match status" value="1"/>
</dbReference>
<name>A0A9E8NHI0_9BACT</name>
<feature type="domain" description="HTH gntR-type" evidence="6">
    <location>
        <begin position="17"/>
        <end position="85"/>
    </location>
</feature>
<keyword evidence="4" id="KW-0238">DNA-binding</keyword>
<dbReference type="InterPro" id="IPR036390">
    <property type="entry name" value="WH_DNA-bd_sf"/>
</dbReference>
<dbReference type="PANTHER" id="PTHR46577">
    <property type="entry name" value="HTH-TYPE TRANSCRIPTIONAL REGULATORY PROTEIN GABR"/>
    <property type="match status" value="1"/>
</dbReference>
<keyword evidence="2" id="KW-0663">Pyridoxal phosphate</keyword>